<gene>
    <name evidence="4" type="ORF">CKAN_00557100</name>
</gene>
<dbReference type="PANTHER" id="PTHR33124:SF9">
    <property type="entry name" value="TRANSCRIPTION FACTOR"/>
    <property type="match status" value="1"/>
</dbReference>
<feature type="compositionally biased region" description="Basic and acidic residues" evidence="3">
    <location>
        <begin position="1"/>
        <end position="10"/>
    </location>
</feature>
<feature type="compositionally biased region" description="Basic residues" evidence="3">
    <location>
        <begin position="11"/>
        <end position="20"/>
    </location>
</feature>
<name>A0A443NF09_9MAGN</name>
<dbReference type="AlphaFoldDB" id="A0A443NF09"/>
<keyword evidence="5" id="KW-1185">Reference proteome</keyword>
<accession>A0A443NF09</accession>
<evidence type="ECO:0000313" key="4">
    <source>
        <dbReference type="EMBL" id="RWR77097.1"/>
    </source>
</evidence>
<dbReference type="PANTHER" id="PTHR33124">
    <property type="entry name" value="TRANSCRIPTION FACTOR IBH1-LIKE 1"/>
    <property type="match status" value="1"/>
</dbReference>
<dbReference type="InterPro" id="IPR044660">
    <property type="entry name" value="IBH1-like"/>
</dbReference>
<evidence type="ECO:0000313" key="5">
    <source>
        <dbReference type="Proteomes" id="UP000283530"/>
    </source>
</evidence>
<reference evidence="4 5" key="1">
    <citation type="journal article" date="2019" name="Nat. Plants">
        <title>Stout camphor tree genome fills gaps in understanding of flowering plant genome evolution.</title>
        <authorList>
            <person name="Chaw S.M."/>
            <person name="Liu Y.C."/>
            <person name="Wu Y.W."/>
            <person name="Wang H.Y."/>
            <person name="Lin C.I."/>
            <person name="Wu C.S."/>
            <person name="Ke H.M."/>
            <person name="Chang L.Y."/>
            <person name="Hsu C.Y."/>
            <person name="Yang H.T."/>
            <person name="Sudianto E."/>
            <person name="Hsu M.H."/>
            <person name="Wu K.P."/>
            <person name="Wang L.N."/>
            <person name="Leebens-Mack J.H."/>
            <person name="Tsai I.J."/>
        </authorList>
    </citation>
    <scope>NUCLEOTIDE SEQUENCE [LARGE SCALE GENOMIC DNA]</scope>
    <source>
        <strain evidence="5">cv. Chaw 1501</strain>
        <tissue evidence="4">Young leaves</tissue>
    </source>
</reference>
<keyword evidence="1" id="KW-0805">Transcription regulation</keyword>
<dbReference type="EMBL" id="QPKB01000002">
    <property type="protein sequence ID" value="RWR77097.1"/>
    <property type="molecule type" value="Genomic_DNA"/>
</dbReference>
<keyword evidence="2" id="KW-0804">Transcription</keyword>
<feature type="region of interest" description="Disordered" evidence="3">
    <location>
        <begin position="1"/>
        <end position="20"/>
    </location>
</feature>
<dbReference type="GO" id="GO:0006355">
    <property type="term" value="P:regulation of DNA-templated transcription"/>
    <property type="evidence" value="ECO:0007669"/>
    <property type="project" value="InterPro"/>
</dbReference>
<dbReference type="OrthoDB" id="1901781at2759"/>
<evidence type="ECO:0000256" key="1">
    <source>
        <dbReference type="ARBA" id="ARBA00023015"/>
    </source>
</evidence>
<organism evidence="4 5">
    <name type="scientific">Cinnamomum micranthum f. kanehirae</name>
    <dbReference type="NCBI Taxonomy" id="337451"/>
    <lineage>
        <taxon>Eukaryota</taxon>
        <taxon>Viridiplantae</taxon>
        <taxon>Streptophyta</taxon>
        <taxon>Embryophyta</taxon>
        <taxon>Tracheophyta</taxon>
        <taxon>Spermatophyta</taxon>
        <taxon>Magnoliopsida</taxon>
        <taxon>Magnoliidae</taxon>
        <taxon>Laurales</taxon>
        <taxon>Lauraceae</taxon>
        <taxon>Cinnamomum</taxon>
    </lineage>
</organism>
<comment type="caution">
    <text evidence="4">The sequence shown here is derived from an EMBL/GenBank/DDBJ whole genome shotgun (WGS) entry which is preliminary data.</text>
</comment>
<evidence type="ECO:0000256" key="2">
    <source>
        <dbReference type="ARBA" id="ARBA00023163"/>
    </source>
</evidence>
<evidence type="ECO:0000256" key="3">
    <source>
        <dbReference type="SAM" id="MobiDB-lite"/>
    </source>
</evidence>
<dbReference type="Proteomes" id="UP000283530">
    <property type="component" value="Unassembled WGS sequence"/>
</dbReference>
<sequence>MEHLPLEKRNLHPTRSAKRHRTTFTSLRRWRFHDNSNTPRRLKTRRIVHGSVRNKVRRLQRLVPGGRGLKPDSLLLRTADYILLLKLQVNLLQALSKLYK</sequence>
<proteinExistence type="predicted"/>
<protein>
    <submittedName>
        <fullName evidence="4">Transcription factor PAR1</fullName>
    </submittedName>
</protein>